<dbReference type="EMBL" id="CAAALY010084026">
    <property type="protein sequence ID" value="VEL26973.1"/>
    <property type="molecule type" value="Genomic_DNA"/>
</dbReference>
<dbReference type="AlphaFoldDB" id="A0A3S5AWD0"/>
<comment type="caution">
    <text evidence="1">The sequence shown here is derived from an EMBL/GenBank/DDBJ whole genome shotgun (WGS) entry which is preliminary data.</text>
</comment>
<evidence type="ECO:0000313" key="2">
    <source>
        <dbReference type="Proteomes" id="UP000784294"/>
    </source>
</evidence>
<organism evidence="1 2">
    <name type="scientific">Protopolystoma xenopodis</name>
    <dbReference type="NCBI Taxonomy" id="117903"/>
    <lineage>
        <taxon>Eukaryota</taxon>
        <taxon>Metazoa</taxon>
        <taxon>Spiralia</taxon>
        <taxon>Lophotrochozoa</taxon>
        <taxon>Platyhelminthes</taxon>
        <taxon>Monogenea</taxon>
        <taxon>Polyopisthocotylea</taxon>
        <taxon>Polystomatidea</taxon>
        <taxon>Polystomatidae</taxon>
        <taxon>Protopolystoma</taxon>
    </lineage>
</organism>
<protein>
    <submittedName>
        <fullName evidence="1">Uncharacterized protein</fullName>
    </submittedName>
</protein>
<accession>A0A3S5AWD0</accession>
<sequence>MMVQGPNGPQQMMVQMQPVTNLGGQLVATAAPTASLMTSAGAGGGASGGGGGPGGATAGSVLMQPMITATGQVMLPMGNGQYQLANTVSANALTAGGATTVIHAAAAAAAAAGGGAPGSGTQLTGQLIDASQFTAVAAAPMTAQAGAMNAGGNAASGTGLSVSMVDIKQAISNTVTTTAQPSAQTATVVTTGPGKST</sequence>
<evidence type="ECO:0000313" key="1">
    <source>
        <dbReference type="EMBL" id="VEL26973.1"/>
    </source>
</evidence>
<gene>
    <name evidence="1" type="ORF">PXEA_LOCUS20413</name>
</gene>
<keyword evidence="2" id="KW-1185">Reference proteome</keyword>
<reference evidence="1" key="1">
    <citation type="submission" date="2018-11" db="EMBL/GenBank/DDBJ databases">
        <authorList>
            <consortium name="Pathogen Informatics"/>
        </authorList>
    </citation>
    <scope>NUCLEOTIDE SEQUENCE</scope>
</reference>
<name>A0A3S5AWD0_9PLAT</name>
<proteinExistence type="predicted"/>
<dbReference type="Proteomes" id="UP000784294">
    <property type="component" value="Unassembled WGS sequence"/>
</dbReference>